<sequence>MNHKRSLDWIKHGYHETFDLSHRTVKDNVERVDAVRLSPTSSSSASSVPYKPVRLKRKYRNQKFKCWRGQRRLLGEDEMKYYVEYLENTRDDSPALHLRQQLR</sequence>
<organism evidence="1 2">
    <name type="scientific">Sphaeramia orbicularis</name>
    <name type="common">orbiculate cardinalfish</name>
    <dbReference type="NCBI Taxonomy" id="375764"/>
    <lineage>
        <taxon>Eukaryota</taxon>
        <taxon>Metazoa</taxon>
        <taxon>Chordata</taxon>
        <taxon>Craniata</taxon>
        <taxon>Vertebrata</taxon>
        <taxon>Euteleostomi</taxon>
        <taxon>Actinopterygii</taxon>
        <taxon>Neopterygii</taxon>
        <taxon>Teleostei</taxon>
        <taxon>Neoteleostei</taxon>
        <taxon>Acanthomorphata</taxon>
        <taxon>Gobiaria</taxon>
        <taxon>Kurtiformes</taxon>
        <taxon>Apogonoidei</taxon>
        <taxon>Apogonidae</taxon>
        <taxon>Apogoninae</taxon>
        <taxon>Sphaeramia</taxon>
    </lineage>
</organism>
<reference evidence="1" key="1">
    <citation type="submission" date="2019-06" db="EMBL/GenBank/DDBJ databases">
        <authorList>
            <consortium name="Wellcome Sanger Institute Data Sharing"/>
        </authorList>
    </citation>
    <scope>NUCLEOTIDE SEQUENCE [LARGE SCALE GENOMIC DNA]</scope>
</reference>
<dbReference type="Proteomes" id="UP000472271">
    <property type="component" value="Chromosome 8"/>
</dbReference>
<protein>
    <submittedName>
        <fullName evidence="1">Jumonji domain containing 6, arginine demethylase and lysine hydroxylase</fullName>
    </submittedName>
</protein>
<name>A0A672YCE8_9TELE</name>
<dbReference type="Ensembl" id="ENSSORT00005000385.1">
    <property type="protein sequence ID" value="ENSSORP00005000361.1"/>
    <property type="gene ID" value="ENSSORG00005000260.1"/>
</dbReference>
<accession>A0A672YCE8</accession>
<keyword evidence="2" id="KW-1185">Reference proteome</keyword>
<evidence type="ECO:0000313" key="1">
    <source>
        <dbReference type="Ensembl" id="ENSSORP00005000361.1"/>
    </source>
</evidence>
<proteinExistence type="predicted"/>
<reference evidence="1" key="2">
    <citation type="submission" date="2025-08" db="UniProtKB">
        <authorList>
            <consortium name="Ensembl"/>
        </authorList>
    </citation>
    <scope>IDENTIFICATION</scope>
</reference>
<dbReference type="AlphaFoldDB" id="A0A672YCE8"/>
<reference evidence="1" key="3">
    <citation type="submission" date="2025-09" db="UniProtKB">
        <authorList>
            <consortium name="Ensembl"/>
        </authorList>
    </citation>
    <scope>IDENTIFICATION</scope>
</reference>
<evidence type="ECO:0000313" key="2">
    <source>
        <dbReference type="Proteomes" id="UP000472271"/>
    </source>
</evidence>